<dbReference type="AlphaFoldDB" id="A0A834WGT2"/>
<dbReference type="EMBL" id="JAAIUW010000007">
    <property type="protein sequence ID" value="KAF7822860.1"/>
    <property type="molecule type" value="Genomic_DNA"/>
</dbReference>
<dbReference type="Pfam" id="PF21034">
    <property type="entry name" value="BCAS3_WD40"/>
    <property type="match status" value="2"/>
</dbReference>
<dbReference type="OrthoDB" id="25778at2759"/>
<protein>
    <submittedName>
        <fullName evidence="5">Autophagy-related protein 18f isoform X1</fullName>
    </submittedName>
</protein>
<dbReference type="PANTHER" id="PTHR13268">
    <property type="entry name" value="BREAST CARCINOMA AMPLIFIED SEQUENCE 3"/>
    <property type="match status" value="1"/>
</dbReference>
<dbReference type="InterPro" id="IPR048382">
    <property type="entry name" value="BCAS3_WD40"/>
</dbReference>
<sequence length="937" mass="102371">MRNDDQKPQQGGGGARTCRTNGFFPSSLRAISSYWKVVSSGASNVARSAASVASSIVDRDDDASSDQVIWSGFDKLEGEGDVIRQVLLLGFRCGFQVWDVEDLKNVHDIVSRHDGPVSFMQMLPNPIASKRPADKFADSRPLLAICADGFLAGRSNIQDGLATPRNESMSNCHEELNGSYLPTTVQFYSLRSQSYVHVLRFRTVVYSVRCSSRVVVVSLSTQIQCFDAATLEREYTLLTNPIVLTCPGSGGIGYGPLAVGPRWVAYSGIPVAISNSGNVNPQHLTPSASFPSFPSNGSLVAHYAKESSKQLASGIVSLGDMGYKKLSRYCSELLSDSNSPLQSVNSSWRGNGNTSGHSADEDNIGMVNTVLTYFAFLVIGIASLFIILFWSQIVMTMSSLFYVVLGCSWFKVIVRDIVSKNIVTQFRAHKSPISALCFDPSGTILVTASVQGHNINVYKIMPGLIGASEAGPSNVHLYTLQRGFTNAVIRDISFSDDSNWIMISSSRGTSHLFAINPQGGPVNIQTHDSSFPAQNSALGGVTNQPILHSHSSASQIHKPQSLCETGPPITLTVVSRIRNGTNGWRGTVTGAAAAATGRMSSLSGAIASSFSYCKGSTIYVDGKYSKTKYHLLVFSSSGSMIRYALRILNGRDSAVVSELNPAYELAPQADARLVVEAIQKWNICQRLSRREQEDNSDIYGDNGILDGNKIHPEELKQDNITSPKFKNEVGKANSSSEEERHFYISQAELKPYQNLQTPPWLLPEICFHSMVKEAVLDEEPATGDDIEIERIPTRMIQARSKHLVPFSDYHRTPKVQQTRTSALDSKINEHLLRQSTGMSENGRISARSILNAPDCLTNSGGAVGEFNNGIQGTECKDYMLPAKTMSFVNKNNTPKPSTVLGIVNNRREHLSMDGQFKFVNSDREGLQMENHNHIEDK</sequence>
<keyword evidence="2" id="KW-1133">Transmembrane helix</keyword>
<dbReference type="SMART" id="SM00320">
    <property type="entry name" value="WD40"/>
    <property type="match status" value="3"/>
</dbReference>
<organism evidence="5 6">
    <name type="scientific">Senna tora</name>
    <dbReference type="NCBI Taxonomy" id="362788"/>
    <lineage>
        <taxon>Eukaryota</taxon>
        <taxon>Viridiplantae</taxon>
        <taxon>Streptophyta</taxon>
        <taxon>Embryophyta</taxon>
        <taxon>Tracheophyta</taxon>
        <taxon>Spermatophyta</taxon>
        <taxon>Magnoliopsida</taxon>
        <taxon>eudicotyledons</taxon>
        <taxon>Gunneridae</taxon>
        <taxon>Pentapetalae</taxon>
        <taxon>rosids</taxon>
        <taxon>fabids</taxon>
        <taxon>Fabales</taxon>
        <taxon>Fabaceae</taxon>
        <taxon>Caesalpinioideae</taxon>
        <taxon>Cassia clade</taxon>
        <taxon>Senna</taxon>
    </lineage>
</organism>
<feature type="transmembrane region" description="Helical" evidence="2">
    <location>
        <begin position="370"/>
        <end position="390"/>
    </location>
</feature>
<evidence type="ECO:0000259" key="3">
    <source>
        <dbReference type="Pfam" id="PF12490"/>
    </source>
</evidence>
<name>A0A834WGT2_9FABA</name>
<dbReference type="GO" id="GO:0000407">
    <property type="term" value="C:phagophore assembly site"/>
    <property type="evidence" value="ECO:0007669"/>
    <property type="project" value="UniProtKB-SubCell"/>
</dbReference>
<comment type="caution">
    <text evidence="5">The sequence shown here is derived from an EMBL/GenBank/DDBJ whole genome shotgun (WGS) entry which is preliminary data.</text>
</comment>
<gene>
    <name evidence="5" type="ORF">G2W53_021004</name>
</gene>
<dbReference type="Pfam" id="PF12490">
    <property type="entry name" value="BCAS3"/>
    <property type="match status" value="1"/>
</dbReference>
<evidence type="ECO:0000313" key="5">
    <source>
        <dbReference type="EMBL" id="KAF7822860.1"/>
    </source>
</evidence>
<dbReference type="InterPro" id="IPR036322">
    <property type="entry name" value="WD40_repeat_dom_sf"/>
</dbReference>
<dbReference type="Gene3D" id="2.130.10.10">
    <property type="entry name" value="YVTN repeat-like/Quinoprotein amine dehydrogenase"/>
    <property type="match status" value="1"/>
</dbReference>
<proteinExistence type="predicted"/>
<feature type="domain" description="BCAS3" evidence="3">
    <location>
        <begin position="664"/>
        <end position="806"/>
    </location>
</feature>
<evidence type="ECO:0000259" key="4">
    <source>
        <dbReference type="Pfam" id="PF21034"/>
    </source>
</evidence>
<comment type="subcellular location">
    <subcellularLocation>
        <location evidence="1">Preautophagosomal structure</location>
    </subcellularLocation>
</comment>
<dbReference type="GO" id="GO:0042594">
    <property type="term" value="P:response to starvation"/>
    <property type="evidence" value="ECO:0007669"/>
    <property type="project" value="TreeGrafter"/>
</dbReference>
<keyword evidence="2" id="KW-0472">Membrane</keyword>
<feature type="domain" description="BCAS3 WD40" evidence="4">
    <location>
        <begin position="183"/>
        <end position="267"/>
    </location>
</feature>
<dbReference type="InterPro" id="IPR045142">
    <property type="entry name" value="BCAS3-like"/>
</dbReference>
<dbReference type="PANTHER" id="PTHR13268:SF7">
    <property type="entry name" value="AUTOPHAGY-RELATED PROTEIN 18F"/>
    <property type="match status" value="1"/>
</dbReference>
<feature type="domain" description="BCAS3 WD40" evidence="4">
    <location>
        <begin position="413"/>
        <end position="529"/>
    </location>
</feature>
<accession>A0A834WGT2</accession>
<dbReference type="InterPro" id="IPR001680">
    <property type="entry name" value="WD40_rpt"/>
</dbReference>
<evidence type="ECO:0000313" key="6">
    <source>
        <dbReference type="Proteomes" id="UP000634136"/>
    </source>
</evidence>
<keyword evidence="6" id="KW-1185">Reference proteome</keyword>
<reference evidence="5" key="1">
    <citation type="submission" date="2020-09" db="EMBL/GenBank/DDBJ databases">
        <title>Genome-Enabled Discovery of Anthraquinone Biosynthesis in Senna tora.</title>
        <authorList>
            <person name="Kang S.-H."/>
            <person name="Pandey R.P."/>
            <person name="Lee C.-M."/>
            <person name="Sim J.-S."/>
            <person name="Jeong J.-T."/>
            <person name="Choi B.-S."/>
            <person name="Jung M."/>
            <person name="Ginzburg D."/>
            <person name="Zhao K."/>
            <person name="Won S.Y."/>
            <person name="Oh T.-J."/>
            <person name="Yu Y."/>
            <person name="Kim N.-H."/>
            <person name="Lee O.R."/>
            <person name="Lee T.-H."/>
            <person name="Bashyal P."/>
            <person name="Kim T.-S."/>
            <person name="Lee W.-H."/>
            <person name="Kawkins C."/>
            <person name="Kim C.-K."/>
            <person name="Kim J.S."/>
            <person name="Ahn B.O."/>
            <person name="Rhee S.Y."/>
            <person name="Sohng J.K."/>
        </authorList>
    </citation>
    <scope>NUCLEOTIDE SEQUENCE</scope>
    <source>
        <tissue evidence="5">Leaf</tissue>
    </source>
</reference>
<dbReference type="InterPro" id="IPR015943">
    <property type="entry name" value="WD40/YVTN_repeat-like_dom_sf"/>
</dbReference>
<evidence type="ECO:0000256" key="2">
    <source>
        <dbReference type="SAM" id="Phobius"/>
    </source>
</evidence>
<dbReference type="InterPro" id="IPR022175">
    <property type="entry name" value="BCAS3_dom"/>
</dbReference>
<evidence type="ECO:0000256" key="1">
    <source>
        <dbReference type="ARBA" id="ARBA00004329"/>
    </source>
</evidence>
<keyword evidence="2" id="KW-0812">Transmembrane</keyword>
<dbReference type="SUPFAM" id="SSF50978">
    <property type="entry name" value="WD40 repeat-like"/>
    <property type="match status" value="1"/>
</dbReference>
<dbReference type="Proteomes" id="UP000634136">
    <property type="component" value="Unassembled WGS sequence"/>
</dbReference>
<dbReference type="GO" id="GO:0006914">
    <property type="term" value="P:autophagy"/>
    <property type="evidence" value="ECO:0007669"/>
    <property type="project" value="InterPro"/>
</dbReference>